<dbReference type="Gene3D" id="3.40.50.2300">
    <property type="match status" value="2"/>
</dbReference>
<protein>
    <submittedName>
        <fullName evidence="4">Substrate-binding domain-containing protein</fullName>
    </submittedName>
</protein>
<keyword evidence="5" id="KW-1185">Reference proteome</keyword>
<dbReference type="Proteomes" id="UP000540556">
    <property type="component" value="Unassembled WGS sequence"/>
</dbReference>
<reference evidence="4 5" key="1">
    <citation type="submission" date="2020-04" db="EMBL/GenBank/DDBJ databases">
        <title>Description of novel Gluconacetobacter.</title>
        <authorList>
            <person name="Sombolestani A."/>
        </authorList>
    </citation>
    <scope>NUCLEOTIDE SEQUENCE [LARGE SCALE GENOMIC DNA]</scope>
    <source>
        <strain evidence="4 5">LMG 27800</strain>
    </source>
</reference>
<name>A0A7W4KG35_9PROT</name>
<dbReference type="GO" id="GO:0030246">
    <property type="term" value="F:carbohydrate binding"/>
    <property type="evidence" value="ECO:0007669"/>
    <property type="project" value="TreeGrafter"/>
</dbReference>
<dbReference type="InterPro" id="IPR028082">
    <property type="entry name" value="Peripla_BP_I"/>
</dbReference>
<dbReference type="SUPFAM" id="SSF53822">
    <property type="entry name" value="Periplasmic binding protein-like I"/>
    <property type="match status" value="1"/>
</dbReference>
<dbReference type="PANTHER" id="PTHR30036:SF7">
    <property type="entry name" value="ABC TRANSPORTER PERIPLASMIC-BINDING PROTEIN YPHF"/>
    <property type="match status" value="1"/>
</dbReference>
<dbReference type="RefSeq" id="WP_182950778.1">
    <property type="nucleotide sequence ID" value="NZ_JABEQK010000013.1"/>
</dbReference>
<dbReference type="EMBL" id="JABEQK010000013">
    <property type="protein sequence ID" value="MBB2206238.1"/>
    <property type="molecule type" value="Genomic_DNA"/>
</dbReference>
<comment type="subcellular location">
    <subcellularLocation>
        <location evidence="1">Periplasm</location>
    </subcellularLocation>
</comment>
<proteinExistence type="inferred from homology"/>
<evidence type="ECO:0000313" key="4">
    <source>
        <dbReference type="EMBL" id="MBB2206238.1"/>
    </source>
</evidence>
<accession>A0A7W4KG35</accession>
<evidence type="ECO:0000256" key="1">
    <source>
        <dbReference type="ARBA" id="ARBA00004418"/>
    </source>
</evidence>
<gene>
    <name evidence="4" type="ORF">HLH27_14615</name>
</gene>
<comment type="similarity">
    <text evidence="2">Belongs to the bacterial solute-binding protein 2 family.</text>
</comment>
<dbReference type="InterPro" id="IPR025997">
    <property type="entry name" value="SBP_2_dom"/>
</dbReference>
<dbReference type="Pfam" id="PF13407">
    <property type="entry name" value="Peripla_BP_4"/>
    <property type="match status" value="1"/>
</dbReference>
<sequence>MASKGAAFGGVWGGAPRLALCLILLLSLWHAGAWAQGPRDLPTSGMVVALVSRVTGSDFFSGYRKGAERTAAALGMILLVIPAGTTGVSQREAVEKAVGLKARGIILNDVVGPDVDAVLAPALQAGVPVVSFDSTEKDPRVIRVGQDDVAMARLVATQAVADHAGAVRVLVAHITGFPEMDRRYAAWQERVGRAGWHVRSVEMPAGGDVPGQAGERIARAIRRDPGVAVVYAPWDQLAFGAVAALRGTASGGAGGRAVYGSDITDQVIRELGRKGTPWVGTAGTDPAVMGAVCVRTLALRLVGGLPGAPAPVAPVLLTAAFVRGARIGSMEDLERAVPAFAHSPVSVAPWMPEGAR</sequence>
<evidence type="ECO:0000313" key="5">
    <source>
        <dbReference type="Proteomes" id="UP000540556"/>
    </source>
</evidence>
<evidence type="ECO:0000259" key="3">
    <source>
        <dbReference type="Pfam" id="PF13407"/>
    </source>
</evidence>
<feature type="domain" description="Periplasmic binding protein" evidence="3">
    <location>
        <begin position="48"/>
        <end position="302"/>
    </location>
</feature>
<evidence type="ECO:0000256" key="2">
    <source>
        <dbReference type="ARBA" id="ARBA00007639"/>
    </source>
</evidence>
<dbReference type="AlphaFoldDB" id="A0A7W4KG35"/>
<organism evidence="4 5">
    <name type="scientific">Gluconacetobacter takamatsuzukensis</name>
    <dbReference type="NCBI Taxonomy" id="1286190"/>
    <lineage>
        <taxon>Bacteria</taxon>
        <taxon>Pseudomonadati</taxon>
        <taxon>Pseudomonadota</taxon>
        <taxon>Alphaproteobacteria</taxon>
        <taxon>Acetobacterales</taxon>
        <taxon>Acetobacteraceae</taxon>
        <taxon>Gluconacetobacter</taxon>
    </lineage>
</organism>
<dbReference type="InterPro" id="IPR050555">
    <property type="entry name" value="Bact_Solute-Bind_Prot2"/>
</dbReference>
<dbReference type="GO" id="GO:0030288">
    <property type="term" value="C:outer membrane-bounded periplasmic space"/>
    <property type="evidence" value="ECO:0007669"/>
    <property type="project" value="TreeGrafter"/>
</dbReference>
<comment type="caution">
    <text evidence="4">The sequence shown here is derived from an EMBL/GenBank/DDBJ whole genome shotgun (WGS) entry which is preliminary data.</text>
</comment>
<dbReference type="PANTHER" id="PTHR30036">
    <property type="entry name" value="D-XYLOSE-BINDING PERIPLASMIC PROTEIN"/>
    <property type="match status" value="1"/>
</dbReference>